<dbReference type="PROSITE" id="PS50110">
    <property type="entry name" value="RESPONSE_REGULATORY"/>
    <property type="match status" value="1"/>
</dbReference>
<organism evidence="3">
    <name type="scientific">hydrothermal vent metagenome</name>
    <dbReference type="NCBI Taxonomy" id="652676"/>
    <lineage>
        <taxon>unclassified sequences</taxon>
        <taxon>metagenomes</taxon>
        <taxon>ecological metagenomes</taxon>
    </lineage>
</organism>
<dbReference type="InterPro" id="IPR011006">
    <property type="entry name" value="CheY-like_superfamily"/>
</dbReference>
<evidence type="ECO:0000313" key="3">
    <source>
        <dbReference type="EMBL" id="VAW16615.1"/>
    </source>
</evidence>
<protein>
    <recommendedName>
        <fullName evidence="2">Response regulatory domain-containing protein</fullName>
    </recommendedName>
</protein>
<evidence type="ECO:0000256" key="1">
    <source>
        <dbReference type="SAM" id="MobiDB-lite"/>
    </source>
</evidence>
<dbReference type="GO" id="GO:0000160">
    <property type="term" value="P:phosphorelay signal transduction system"/>
    <property type="evidence" value="ECO:0007669"/>
    <property type="project" value="InterPro"/>
</dbReference>
<gene>
    <name evidence="3" type="ORF">MNBD_ALPHA12-235</name>
</gene>
<accession>A0A3B0TDN0</accession>
<feature type="domain" description="Response regulatory" evidence="2">
    <location>
        <begin position="1"/>
        <end position="114"/>
    </location>
</feature>
<feature type="compositionally biased region" description="Pro residues" evidence="1">
    <location>
        <begin position="165"/>
        <end position="174"/>
    </location>
</feature>
<dbReference type="Gene3D" id="3.40.50.2300">
    <property type="match status" value="1"/>
</dbReference>
<dbReference type="SUPFAM" id="SSF52172">
    <property type="entry name" value="CheY-like"/>
    <property type="match status" value="1"/>
</dbReference>
<dbReference type="AlphaFoldDB" id="A0A3B0TDN0"/>
<dbReference type="InterPro" id="IPR001789">
    <property type="entry name" value="Sig_transdc_resp-reg_receiver"/>
</dbReference>
<evidence type="ECO:0000259" key="2">
    <source>
        <dbReference type="PROSITE" id="PS50110"/>
    </source>
</evidence>
<sequence length="180" mass="20377">MTASPALGSIIAMMLEQEQQLHIEQFDTPSMLMTRMRIVPLDMIVMDYKLAGTTAAQLVLNLRRNLEQRQFTTLVLTSSVSAEIKLACKFARIDEVIIKPMSPVFLKERVLWHLQAHRFGNESTGERGAANIFFAQRHKNDDHPEQTANWSGNVVPLFKNGQPPHHSPTPPHSPNQPQLF</sequence>
<feature type="region of interest" description="Disordered" evidence="1">
    <location>
        <begin position="141"/>
        <end position="180"/>
    </location>
</feature>
<proteinExistence type="predicted"/>
<reference evidence="3" key="1">
    <citation type="submission" date="2018-06" db="EMBL/GenBank/DDBJ databases">
        <authorList>
            <person name="Zhirakovskaya E."/>
        </authorList>
    </citation>
    <scope>NUCLEOTIDE SEQUENCE</scope>
</reference>
<name>A0A3B0TDN0_9ZZZZ</name>
<dbReference type="EMBL" id="UOEO01000054">
    <property type="protein sequence ID" value="VAW16615.1"/>
    <property type="molecule type" value="Genomic_DNA"/>
</dbReference>